<proteinExistence type="predicted"/>
<keyword evidence="3" id="KW-1185">Reference proteome</keyword>
<reference evidence="2" key="1">
    <citation type="submission" date="2022-04" db="EMBL/GenBank/DDBJ databases">
        <title>Hymenobacter sp. isolated from the air.</title>
        <authorList>
            <person name="Won M."/>
            <person name="Lee C.-M."/>
            <person name="Woen H.-Y."/>
            <person name="Kwon S.-W."/>
        </authorList>
    </citation>
    <scope>NUCLEOTIDE SEQUENCE</scope>
    <source>
        <strain evidence="2">5420S-77</strain>
    </source>
</reference>
<feature type="transmembrane region" description="Helical" evidence="1">
    <location>
        <begin position="100"/>
        <end position="118"/>
    </location>
</feature>
<protein>
    <recommendedName>
        <fullName evidence="4">Sigma-70 family RNA polymerase sigma factor</fullName>
    </recommendedName>
</protein>
<evidence type="ECO:0000313" key="2">
    <source>
        <dbReference type="EMBL" id="UOQ66580.1"/>
    </source>
</evidence>
<name>A0ABY4G6P7_9BACT</name>
<evidence type="ECO:0000313" key="3">
    <source>
        <dbReference type="Proteomes" id="UP000830401"/>
    </source>
</evidence>
<evidence type="ECO:0000256" key="1">
    <source>
        <dbReference type="SAM" id="Phobius"/>
    </source>
</evidence>
<keyword evidence="1" id="KW-0472">Membrane</keyword>
<dbReference type="Proteomes" id="UP000830401">
    <property type="component" value="Chromosome"/>
</dbReference>
<organism evidence="2 3">
    <name type="scientific">Hymenobacter volaticus</name>
    <dbReference type="NCBI Taxonomy" id="2932254"/>
    <lineage>
        <taxon>Bacteria</taxon>
        <taxon>Pseudomonadati</taxon>
        <taxon>Bacteroidota</taxon>
        <taxon>Cytophagia</taxon>
        <taxon>Cytophagales</taxon>
        <taxon>Hymenobacteraceae</taxon>
        <taxon>Hymenobacter</taxon>
    </lineage>
</organism>
<accession>A0ABY4G6P7</accession>
<gene>
    <name evidence="2" type="ORF">MUN86_01210</name>
</gene>
<dbReference type="EMBL" id="CP095061">
    <property type="protein sequence ID" value="UOQ66580.1"/>
    <property type="molecule type" value="Genomic_DNA"/>
</dbReference>
<sequence length="232" mass="25579">MNQTPDLPEEGHQHLRRALNELPTHEPAPATWSRIEAQLAADEAIHRTLPQLPTHAPDDAVWAAIAGRLDQLQTEPTPFTSAPTTPGVVRQLWPAKHLRFVASVAAAILVLVLAWWQFPTSYDAAAPRETITYTEETVESPEATLPVQSTADPLGREGVAFIDAHCTSLPTVCQSGEFKELRTQLTELETEELRLQKAAQRLGATPELVRNQVRVTTLKAAVTRELIQLLIS</sequence>
<keyword evidence="1" id="KW-0812">Transmembrane</keyword>
<evidence type="ECO:0008006" key="4">
    <source>
        <dbReference type="Google" id="ProtNLM"/>
    </source>
</evidence>
<keyword evidence="1" id="KW-1133">Transmembrane helix</keyword>
<dbReference type="RefSeq" id="WP_245120817.1">
    <property type="nucleotide sequence ID" value="NZ_CP095061.1"/>
</dbReference>